<dbReference type="Gene3D" id="6.10.140.2220">
    <property type="match status" value="1"/>
</dbReference>
<dbReference type="Proteomes" id="UP001362999">
    <property type="component" value="Unassembled WGS sequence"/>
</dbReference>
<dbReference type="AlphaFoldDB" id="A0AAW0A5V8"/>
<evidence type="ECO:0000313" key="6">
    <source>
        <dbReference type="EMBL" id="KAK7001435.1"/>
    </source>
</evidence>
<dbReference type="GO" id="GO:0008270">
    <property type="term" value="F:zinc ion binding"/>
    <property type="evidence" value="ECO:0007669"/>
    <property type="project" value="UniProtKB-KW"/>
</dbReference>
<keyword evidence="2 4" id="KW-0863">Zinc-finger</keyword>
<evidence type="ECO:0000256" key="2">
    <source>
        <dbReference type="ARBA" id="ARBA00022771"/>
    </source>
</evidence>
<evidence type="ECO:0000256" key="1">
    <source>
        <dbReference type="ARBA" id="ARBA00022723"/>
    </source>
</evidence>
<proteinExistence type="predicted"/>
<dbReference type="InterPro" id="IPR002893">
    <property type="entry name" value="Znf_MYND"/>
</dbReference>
<protein>
    <submittedName>
        <fullName evidence="6">MYND-type domain-containing protein</fullName>
    </submittedName>
</protein>
<keyword evidence="7" id="KW-1185">Reference proteome</keyword>
<dbReference type="EMBL" id="JAWWNJ010000083">
    <property type="protein sequence ID" value="KAK7001435.1"/>
    <property type="molecule type" value="Genomic_DNA"/>
</dbReference>
<keyword evidence="1" id="KW-0479">Metal-binding</keyword>
<evidence type="ECO:0000259" key="5">
    <source>
        <dbReference type="PROSITE" id="PS50865"/>
    </source>
</evidence>
<evidence type="ECO:0000313" key="7">
    <source>
        <dbReference type="Proteomes" id="UP001362999"/>
    </source>
</evidence>
<dbReference type="PROSITE" id="PS50865">
    <property type="entry name" value="ZF_MYND_2"/>
    <property type="match status" value="1"/>
</dbReference>
<accession>A0AAW0A5V8</accession>
<evidence type="ECO:0000256" key="3">
    <source>
        <dbReference type="ARBA" id="ARBA00022833"/>
    </source>
</evidence>
<comment type="caution">
    <text evidence="6">The sequence shown here is derived from an EMBL/GenBank/DDBJ whole genome shotgun (WGS) entry which is preliminary data.</text>
</comment>
<dbReference type="SUPFAM" id="SSF144232">
    <property type="entry name" value="HIT/MYND zinc finger-like"/>
    <property type="match status" value="1"/>
</dbReference>
<keyword evidence="3" id="KW-0862">Zinc</keyword>
<reference evidence="6 7" key="1">
    <citation type="journal article" date="2024" name="J Genomics">
        <title>Draft genome sequencing and assembly of Favolaschia claudopus CIRM-BRFM 2984 isolated from oak limbs.</title>
        <authorList>
            <person name="Navarro D."/>
            <person name="Drula E."/>
            <person name="Chaduli D."/>
            <person name="Cazenave R."/>
            <person name="Ahrendt S."/>
            <person name="Wang J."/>
            <person name="Lipzen A."/>
            <person name="Daum C."/>
            <person name="Barry K."/>
            <person name="Grigoriev I.V."/>
            <person name="Favel A."/>
            <person name="Rosso M.N."/>
            <person name="Martin F."/>
        </authorList>
    </citation>
    <scope>NUCLEOTIDE SEQUENCE [LARGE SCALE GENOMIC DNA]</scope>
    <source>
        <strain evidence="6 7">CIRM-BRFM 2984</strain>
    </source>
</reference>
<evidence type="ECO:0000256" key="4">
    <source>
        <dbReference type="PROSITE-ProRule" id="PRU00134"/>
    </source>
</evidence>
<feature type="domain" description="MYND-type" evidence="5">
    <location>
        <begin position="327"/>
        <end position="358"/>
    </location>
</feature>
<dbReference type="Pfam" id="PF01753">
    <property type="entry name" value="zf-MYND"/>
    <property type="match status" value="1"/>
</dbReference>
<name>A0AAW0A5V8_9AGAR</name>
<organism evidence="6 7">
    <name type="scientific">Favolaschia claudopus</name>
    <dbReference type="NCBI Taxonomy" id="2862362"/>
    <lineage>
        <taxon>Eukaryota</taxon>
        <taxon>Fungi</taxon>
        <taxon>Dikarya</taxon>
        <taxon>Basidiomycota</taxon>
        <taxon>Agaricomycotina</taxon>
        <taxon>Agaricomycetes</taxon>
        <taxon>Agaricomycetidae</taxon>
        <taxon>Agaricales</taxon>
        <taxon>Marasmiineae</taxon>
        <taxon>Mycenaceae</taxon>
        <taxon>Favolaschia</taxon>
    </lineage>
</organism>
<gene>
    <name evidence="6" type="ORF">R3P38DRAFT_3049108</name>
</gene>
<sequence length="546" mass="62155">MTGTHNLRGQGPDTDEDLVLLVGTADKKDMAELAGLSGMNLSESGGIVIPEIEDALKDPKAWNTQWENAMSPESNGGVVFSPRLWYRSQVEEFKIAAKANRYFMDALYGEYPANFQGTLMLQITIIQDIFTFGTTQRFDARWLQADRSVREKHVLFAFSRICSSANNLHDARKYCPDELNLAHLSDSGKPLIALLKTVIPVGDRRTPPSTLSYFPHPDWNALREFHETSNPSEFEKLSYGRMLVLRTKLISHVINTIFRSFMNLPVHNIQISKFHTVREEIQRERGISRPSPPPSAIVSRSGCNSKVCPKGWDNESSVPKKATLLRCRNCWDKQRREIKYCSKECQKADWKSGHKAVCGNPLNFDLVDKMAASSSTALIRPPTSEYVPIVGPAKPGFERSMSLDHQIARLSVHSHLDYVLIPFTEAQLDPQYHIQFPESEMKKLFRLVREKAFTTGDLETVAIMAHALCWWISGGHYKGLVTPAIVFNQMQTEFHFEEVKVAVTQMEERRRRDPHHRPPFLLQLDPTQWRTSVAPFFHPPQLIALE</sequence>